<evidence type="ECO:0000256" key="6">
    <source>
        <dbReference type="PIRNR" id="PIRNR037274"/>
    </source>
</evidence>
<gene>
    <name evidence="8" type="ORF">K7X08_037486</name>
</gene>
<dbReference type="Gene3D" id="2.20.110.10">
    <property type="entry name" value="Histone H3 K4-specific methyltransferase SET7/9 N-terminal domain"/>
    <property type="match status" value="3"/>
</dbReference>
<keyword evidence="4 6" id="KW-0418">Kinase</keyword>
<evidence type="ECO:0000313" key="8">
    <source>
        <dbReference type="EMBL" id="KAJ8570514.1"/>
    </source>
</evidence>
<feature type="domain" description="PIPK" evidence="7">
    <location>
        <begin position="384"/>
        <end position="775"/>
    </location>
</feature>
<evidence type="ECO:0000259" key="7">
    <source>
        <dbReference type="PROSITE" id="PS51455"/>
    </source>
</evidence>
<dbReference type="Proteomes" id="UP001152561">
    <property type="component" value="Unassembled WGS sequence"/>
</dbReference>
<dbReference type="Pfam" id="PF02493">
    <property type="entry name" value="MORN"/>
    <property type="match status" value="7"/>
</dbReference>
<dbReference type="InterPro" id="IPR023610">
    <property type="entry name" value="PInositol-4/5-P-5/4-kinase"/>
</dbReference>
<dbReference type="GO" id="GO:0005886">
    <property type="term" value="C:plasma membrane"/>
    <property type="evidence" value="ECO:0007669"/>
    <property type="project" value="TreeGrafter"/>
</dbReference>
<dbReference type="AlphaFoldDB" id="A0A9Q1MWK4"/>
<dbReference type="EC" id="2.7.1.68" evidence="6"/>
<proteinExistence type="predicted"/>
<dbReference type="OrthoDB" id="70770at2759"/>
<dbReference type="InterPro" id="IPR027484">
    <property type="entry name" value="PInositol-4-P-5-kinase_N"/>
</dbReference>
<dbReference type="GO" id="GO:0016308">
    <property type="term" value="F:1-phosphatidylinositol-4-phosphate 5-kinase activity"/>
    <property type="evidence" value="ECO:0007669"/>
    <property type="project" value="UniProtKB-UniRule"/>
</dbReference>
<dbReference type="PANTHER" id="PTHR23086:SF103">
    <property type="entry name" value="PHOSPHATIDYLINOSITOL 4-PHOSPHATE 5-KINASE"/>
    <property type="match status" value="1"/>
</dbReference>
<dbReference type="PIRSF" id="PIRSF037274">
    <property type="entry name" value="PIP5K_plant_prd"/>
    <property type="match status" value="1"/>
</dbReference>
<dbReference type="SUPFAM" id="SSF56104">
    <property type="entry name" value="SAICAR synthase-like"/>
    <property type="match status" value="1"/>
</dbReference>
<accession>A0A9Q1MWK4</accession>
<dbReference type="InterPro" id="IPR027483">
    <property type="entry name" value="PInositol-4-P-4/5-kinase_C_sf"/>
</dbReference>
<organism evidence="8 9">
    <name type="scientific">Anisodus acutangulus</name>
    <dbReference type="NCBI Taxonomy" id="402998"/>
    <lineage>
        <taxon>Eukaryota</taxon>
        <taxon>Viridiplantae</taxon>
        <taxon>Streptophyta</taxon>
        <taxon>Embryophyta</taxon>
        <taxon>Tracheophyta</taxon>
        <taxon>Spermatophyta</taxon>
        <taxon>Magnoliopsida</taxon>
        <taxon>eudicotyledons</taxon>
        <taxon>Gunneridae</taxon>
        <taxon>Pentapetalae</taxon>
        <taxon>asterids</taxon>
        <taxon>lamiids</taxon>
        <taxon>Solanales</taxon>
        <taxon>Solanaceae</taxon>
        <taxon>Solanoideae</taxon>
        <taxon>Hyoscyameae</taxon>
        <taxon>Anisodus</taxon>
    </lineage>
</organism>
<dbReference type="Gene3D" id="3.30.810.10">
    <property type="entry name" value="2-Layer Sandwich"/>
    <property type="match status" value="1"/>
</dbReference>
<dbReference type="InterPro" id="IPR002498">
    <property type="entry name" value="PInositol-4-P-4/5-kinase_core"/>
</dbReference>
<sequence length="779" mass="89250">MKALEATVRKTQLVARKRAHTIFGTYGPTTQVDEADFNNNNKEKELIEDHQQENYDEGPMNGELYHSEKFLPNGDYYTGYWVDNVPQGQGKYWWTDGCMYVGDWHKGKMMGKGIFSWPSGATYEGNFKNGYMDGEGTYTAPNGDTFRGSWLMDLKHGHGVKEYANGDCYDGEWCRGLQEKNGKYTWTNGNYYIGEWQNGTICGNGKLYWTNGKMYEGNWEDGLPKGKGTFHWADGSYYVGNWSRDPNELNGTFYPSESLLERGNFEWDPQQVFNVDLMGCTISPNDKVSVLPSQKKLAVRISKKMDNNNVGNRTRRMSIDGSVDSEFSRMQLSDGVGITTTTTTTSISCSDIDAMVTLQEADGYKAGSPIRIPRIVKRQGITISKGHKNYELMLNLQLGIRHTVQKLGPPPTLDLEPSAFDPKEKYWTRFPPEGSKHTPRHQSCEFRWKDYCPKVFRALRTLFKVDAAEYTLSICGPLRELSSPGKSGSFFYLTNDDRYMIKTMKKAEVKVLLRMLNAYYNHFRAFENTLVTRYYGLHCLKLNGPAQKKVRFVIIGNLFSTNYTIHKRFDLKGSTFGRITDKLESEIDTTTTLKDLDLNFIFRLQKSWFEEFRRQVDRDCELLEQERVMDYSLLVGVHFREGNATGYQTPSGCKTPIENGTIEVEPVHRFSRSDVDLLLLNAAGLTSTNLGVNMPARVERTFRKNDLDFQLVGEPTGELYDVTLFFGIIDILQDYDITKKLEHAYKSIQCDPNSISAVDPMAYSRRFRDYIFKVFVEDN</sequence>
<evidence type="ECO:0000256" key="2">
    <source>
        <dbReference type="ARBA" id="ARBA00022737"/>
    </source>
</evidence>
<evidence type="ECO:0000256" key="4">
    <source>
        <dbReference type="ARBA" id="ARBA00022777"/>
    </source>
</evidence>
<name>A0A9Q1MWK4_9SOLA</name>
<dbReference type="SMART" id="SM00330">
    <property type="entry name" value="PIPKc"/>
    <property type="match status" value="1"/>
</dbReference>
<dbReference type="PANTHER" id="PTHR23086">
    <property type="entry name" value="PHOSPHATIDYLINOSITOL-4-PHOSPHATE 5-KINASE"/>
    <property type="match status" value="1"/>
</dbReference>
<dbReference type="Pfam" id="PF01504">
    <property type="entry name" value="PIP5K"/>
    <property type="match status" value="1"/>
</dbReference>
<protein>
    <recommendedName>
        <fullName evidence="6">Phosphatidylinositol 4-phosphate 5-kinase</fullName>
        <ecNumber evidence="6">2.7.1.68</ecNumber>
    </recommendedName>
</protein>
<dbReference type="CDD" id="cd17302">
    <property type="entry name" value="PIPKc_AtPIP5K_like"/>
    <property type="match status" value="1"/>
</dbReference>
<dbReference type="Gene3D" id="3.30.800.10">
    <property type="entry name" value="Phosphatidylinositol Phosphate Kinase II Beta"/>
    <property type="match status" value="1"/>
</dbReference>
<keyword evidence="5 6" id="KW-0067">ATP-binding</keyword>
<dbReference type="EMBL" id="JAJAGQ010000002">
    <property type="protein sequence ID" value="KAJ8570514.1"/>
    <property type="molecule type" value="Genomic_DNA"/>
</dbReference>
<dbReference type="InterPro" id="IPR017163">
    <property type="entry name" value="PIno-4-P-5_kinase_pln"/>
</dbReference>
<keyword evidence="3 6" id="KW-0547">Nucleotide-binding</keyword>
<evidence type="ECO:0000256" key="1">
    <source>
        <dbReference type="ARBA" id="ARBA00022679"/>
    </source>
</evidence>
<dbReference type="GO" id="GO:0046854">
    <property type="term" value="P:phosphatidylinositol phosphate biosynthetic process"/>
    <property type="evidence" value="ECO:0007669"/>
    <property type="project" value="TreeGrafter"/>
</dbReference>
<dbReference type="InterPro" id="IPR003409">
    <property type="entry name" value="MORN"/>
</dbReference>
<comment type="caution">
    <text evidence="8">The sequence shown here is derived from an EMBL/GenBank/DDBJ whole genome shotgun (WGS) entry which is preliminary data.</text>
</comment>
<evidence type="ECO:0000313" key="9">
    <source>
        <dbReference type="Proteomes" id="UP001152561"/>
    </source>
</evidence>
<dbReference type="GO" id="GO:0005524">
    <property type="term" value="F:ATP binding"/>
    <property type="evidence" value="ECO:0007669"/>
    <property type="project" value="UniProtKB-UniRule"/>
</dbReference>
<dbReference type="PROSITE" id="PS51455">
    <property type="entry name" value="PIPK"/>
    <property type="match status" value="1"/>
</dbReference>
<keyword evidence="2" id="KW-0677">Repeat</keyword>
<evidence type="ECO:0000256" key="5">
    <source>
        <dbReference type="ARBA" id="ARBA00022840"/>
    </source>
</evidence>
<dbReference type="SUPFAM" id="SSF82185">
    <property type="entry name" value="Histone H3 K4-specific methyltransferase SET7/9 N-terminal domain"/>
    <property type="match status" value="2"/>
</dbReference>
<comment type="catalytic activity">
    <reaction evidence="6">
        <text>a 1,2-diacyl-sn-glycero-3-phospho-(1D-myo-inositol 4-phosphate) + ATP = a 1,2-diacyl-sn-glycero-3-phospho-(1D-myo-inositol-4,5-bisphosphate) + ADP + H(+)</text>
        <dbReference type="Rhea" id="RHEA:14425"/>
        <dbReference type="ChEBI" id="CHEBI:15378"/>
        <dbReference type="ChEBI" id="CHEBI:30616"/>
        <dbReference type="ChEBI" id="CHEBI:58178"/>
        <dbReference type="ChEBI" id="CHEBI:58456"/>
        <dbReference type="ChEBI" id="CHEBI:456216"/>
        <dbReference type="EC" id="2.7.1.68"/>
    </reaction>
</comment>
<reference evidence="9" key="1">
    <citation type="journal article" date="2023" name="Proc. Natl. Acad. Sci. U.S.A.">
        <title>Genomic and structural basis for evolution of tropane alkaloid biosynthesis.</title>
        <authorList>
            <person name="Wanga Y.-J."/>
            <person name="Taina T."/>
            <person name="Yua J.-Y."/>
            <person name="Lia J."/>
            <person name="Xua B."/>
            <person name="Chenc J."/>
            <person name="D'Auriad J.C."/>
            <person name="Huanga J.-P."/>
            <person name="Huanga S.-X."/>
        </authorList>
    </citation>
    <scope>NUCLEOTIDE SEQUENCE [LARGE SCALE GENOMIC DNA]</scope>
    <source>
        <strain evidence="9">cv. KIB-2019</strain>
    </source>
</reference>
<dbReference type="SMART" id="SM00698">
    <property type="entry name" value="MORN"/>
    <property type="match status" value="7"/>
</dbReference>
<keyword evidence="9" id="KW-1185">Reference proteome</keyword>
<evidence type="ECO:0000256" key="3">
    <source>
        <dbReference type="ARBA" id="ARBA00022741"/>
    </source>
</evidence>
<keyword evidence="1 6" id="KW-0808">Transferase</keyword>